<evidence type="ECO:0000256" key="6">
    <source>
        <dbReference type="ARBA" id="ARBA00023134"/>
    </source>
</evidence>
<evidence type="ECO:0000256" key="5">
    <source>
        <dbReference type="ARBA" id="ARBA00022741"/>
    </source>
</evidence>
<evidence type="ECO:0000256" key="2">
    <source>
        <dbReference type="ARBA" id="ARBA00011245"/>
    </source>
</evidence>
<evidence type="ECO:0000256" key="1">
    <source>
        <dbReference type="ARBA" id="ARBA00008071"/>
    </source>
</evidence>
<dbReference type="GO" id="GO:0046872">
    <property type="term" value="F:metal ion binding"/>
    <property type="evidence" value="ECO:0007669"/>
    <property type="project" value="UniProtKB-UniRule"/>
</dbReference>
<reference evidence="17 18" key="1">
    <citation type="submission" date="2018-11" db="EMBL/GenBank/DDBJ databases">
        <title>Taxonoimc description of Halomarina strain SPP-AMP-1.</title>
        <authorList>
            <person name="Pal Y."/>
            <person name="Srinivasana K."/>
            <person name="Verma A."/>
            <person name="Kumar P."/>
        </authorList>
    </citation>
    <scope>NUCLEOTIDE SEQUENCE [LARGE SCALE GENOMIC DNA]</scope>
    <source>
        <strain evidence="17 18">SPP-AMP-1</strain>
    </source>
</reference>
<evidence type="ECO:0000256" key="7">
    <source>
        <dbReference type="ARBA" id="ARBA00023211"/>
    </source>
</evidence>
<dbReference type="PANTHER" id="PTHR11118">
    <property type="entry name" value="RNA-SPLICING LIGASE RTCB HOMOLOG"/>
    <property type="match status" value="1"/>
</dbReference>
<evidence type="ECO:0000256" key="16">
    <source>
        <dbReference type="SAM" id="MobiDB-lite"/>
    </source>
</evidence>
<evidence type="ECO:0000256" key="4">
    <source>
        <dbReference type="ARBA" id="ARBA00022723"/>
    </source>
</evidence>
<evidence type="ECO:0000313" key="17">
    <source>
        <dbReference type="EMBL" id="RRJ28961.1"/>
    </source>
</evidence>
<keyword evidence="18" id="KW-1185">Reference proteome</keyword>
<dbReference type="GO" id="GO:0170057">
    <property type="term" value="F:RNA ligase (GTP) activity"/>
    <property type="evidence" value="ECO:0007669"/>
    <property type="project" value="UniProtKB-EC"/>
</dbReference>
<sequence length="486" mass="52720">MRTYDTDSITLEEVRDNVWEIPQSGEMNVPARVLASESLLEEISGDRTLQQLKNTTELPGITKYAVCMPDGHQGYGFPVGGVAGIDAETGCLSPGAVGYDVNCGVRMMRTNLTYDDLTGTETELVETLFEAIPCGLGGGGVLEVDRKTVDELLNAGVEWAVDAGYAVEEDLRRCEDEGRRPEATPDAVSQEAKDRGRSQIGSLGSGNHFLEVQRVTDVFDPEIADAYGLEPDQIVVLIHTGSRGLGHQVCTDYLAAIKQSHSELLDSLPDTELAAAPAGSELAASYYTAMCAAINFAWVNRQVVMHQTREVFETVFDRPWESMGMELLYDVAHNSAKLETHEIDGENRELYVHRKGSTRAFPAGREEIPETYRSVGQPVLIPGSMGTGSYVLCGGDAAMTETFGSTAHGAGRVMSRTQAKREFWGGDVQQELQDQQHIYVKADSGATIAEEAPDVYKDIDEVIAVSEALGIGKPVARTFPVCNIKG</sequence>
<organism evidence="17 18">
    <name type="scientific">Halocatena pleomorpha</name>
    <dbReference type="NCBI Taxonomy" id="1785090"/>
    <lineage>
        <taxon>Archaea</taxon>
        <taxon>Methanobacteriati</taxon>
        <taxon>Methanobacteriota</taxon>
        <taxon>Stenosarchaea group</taxon>
        <taxon>Halobacteria</taxon>
        <taxon>Halobacteriales</taxon>
        <taxon>Natronomonadaceae</taxon>
        <taxon>Halocatena</taxon>
    </lineage>
</organism>
<feature type="binding site" evidence="13">
    <location>
        <begin position="207"/>
        <end position="211"/>
    </location>
    <ligand>
        <name>GMP</name>
        <dbReference type="ChEBI" id="CHEBI:58115"/>
    </ligand>
</feature>
<dbReference type="PANTHER" id="PTHR11118:SF1">
    <property type="entry name" value="RNA-SPLICING LIGASE RTCB HOMOLOG"/>
    <property type="match status" value="1"/>
</dbReference>
<proteinExistence type="inferred from homology"/>
<comment type="catalytic activity">
    <reaction evidence="10">
        <text>a 3'-end 3'-phospho-ribonucleotide-RNA + a 5'-end dephospho-ribonucleoside-RNA + GTP = a ribonucleotidyl-ribonucleotide-RNA + GMP + diphosphate</text>
        <dbReference type="Rhea" id="RHEA:68076"/>
        <dbReference type="Rhea" id="RHEA-COMP:10463"/>
        <dbReference type="Rhea" id="RHEA-COMP:13936"/>
        <dbReference type="Rhea" id="RHEA-COMP:17355"/>
        <dbReference type="ChEBI" id="CHEBI:33019"/>
        <dbReference type="ChEBI" id="CHEBI:37565"/>
        <dbReference type="ChEBI" id="CHEBI:58115"/>
        <dbReference type="ChEBI" id="CHEBI:83062"/>
        <dbReference type="ChEBI" id="CHEBI:138284"/>
        <dbReference type="ChEBI" id="CHEBI:173118"/>
        <dbReference type="EC" id="6.5.1.8"/>
    </reaction>
</comment>
<feature type="binding site" evidence="14">
    <location>
        <position position="239"/>
    </location>
    <ligand>
        <name>Mn(2+)</name>
        <dbReference type="ChEBI" id="CHEBI:29035"/>
        <label>2</label>
    </ligand>
</feature>
<dbReference type="Gene3D" id="3.90.1860.10">
    <property type="entry name" value="tRNA-splicing ligase RtcB"/>
    <property type="match status" value="1"/>
</dbReference>
<dbReference type="SUPFAM" id="SSF103365">
    <property type="entry name" value="Hypothetical protein PH1602"/>
    <property type="match status" value="1"/>
</dbReference>
<dbReference type="GO" id="GO:0006388">
    <property type="term" value="P:tRNA splicing, via endonucleolytic cleavage and ligation"/>
    <property type="evidence" value="ECO:0007669"/>
    <property type="project" value="UniProtKB-ARBA"/>
</dbReference>
<keyword evidence="6 13" id="KW-0342">GTP-binding</keyword>
<keyword evidence="7 14" id="KW-0464">Manganese</keyword>
<feature type="active site" description="GMP-histidine intermediate" evidence="12">
    <location>
        <position position="408"/>
    </location>
</feature>
<evidence type="ECO:0000256" key="8">
    <source>
        <dbReference type="ARBA" id="ARBA00033766"/>
    </source>
</evidence>
<dbReference type="OrthoDB" id="9887at2157"/>
<dbReference type="InterPro" id="IPR036025">
    <property type="entry name" value="RtcB-like_sf"/>
</dbReference>
<dbReference type="Pfam" id="PF01139">
    <property type="entry name" value="RtcB"/>
    <property type="match status" value="1"/>
</dbReference>
<feature type="compositionally biased region" description="Basic and acidic residues" evidence="16">
    <location>
        <begin position="173"/>
        <end position="183"/>
    </location>
</feature>
<comment type="caution">
    <text evidence="17">The sequence shown here is derived from an EMBL/GenBank/DDBJ whole genome shotgun (WGS) entry which is preliminary data.</text>
</comment>
<feature type="binding site" evidence="14">
    <location>
        <position position="333"/>
    </location>
    <ligand>
        <name>Mn(2+)</name>
        <dbReference type="ChEBI" id="CHEBI:29035"/>
        <label>2</label>
    </ligand>
</feature>
<gene>
    <name evidence="15" type="primary">rtcB</name>
    <name evidence="17" type="ORF">EIK79_14715</name>
</gene>
<protein>
    <recommendedName>
        <fullName evidence="8 15">tRNA-splicing ligase RtcB</fullName>
        <ecNumber evidence="15">6.5.1.-</ecNumber>
    </recommendedName>
</protein>
<dbReference type="Proteomes" id="UP000282322">
    <property type="component" value="Unassembled WGS sequence"/>
</dbReference>
<feature type="region of interest" description="Disordered" evidence="16">
    <location>
        <begin position="173"/>
        <end position="204"/>
    </location>
</feature>
<comment type="subunit">
    <text evidence="2 15">Monomer.</text>
</comment>
<feature type="binding site" evidence="14">
    <location>
        <position position="100"/>
    </location>
    <ligand>
        <name>Mn(2+)</name>
        <dbReference type="ChEBI" id="CHEBI:29035"/>
        <label>1</label>
    </ligand>
</feature>
<dbReference type="GO" id="GO:0003972">
    <property type="term" value="F:RNA ligase (ATP) activity"/>
    <property type="evidence" value="ECO:0007669"/>
    <property type="project" value="TreeGrafter"/>
</dbReference>
<evidence type="ECO:0000256" key="10">
    <source>
        <dbReference type="ARBA" id="ARBA00047746"/>
    </source>
</evidence>
<dbReference type="GO" id="GO:0005525">
    <property type="term" value="F:GTP binding"/>
    <property type="evidence" value="ECO:0007669"/>
    <property type="project" value="UniProtKB-KW"/>
</dbReference>
<name>A0A3P3R648_9EURY</name>
<feature type="binding site" evidence="13">
    <location>
        <begin position="333"/>
        <end position="334"/>
    </location>
    <ligand>
        <name>GMP</name>
        <dbReference type="ChEBI" id="CHEBI:58115"/>
    </ligand>
</feature>
<dbReference type="EC" id="6.5.1.-" evidence="15"/>
<feature type="binding site" evidence="14">
    <location>
        <position position="208"/>
    </location>
    <ligand>
        <name>Mn(2+)</name>
        <dbReference type="ChEBI" id="CHEBI:29035"/>
        <label>1</label>
    </ligand>
</feature>
<keyword evidence="5 13" id="KW-0547">Nucleotide-binding</keyword>
<evidence type="ECO:0000313" key="18">
    <source>
        <dbReference type="Proteomes" id="UP000282322"/>
    </source>
</evidence>
<dbReference type="RefSeq" id="WP_124956009.1">
    <property type="nucleotide sequence ID" value="NZ_RRCH01000031.1"/>
</dbReference>
<keyword evidence="4 14" id="KW-0479">Metal-binding</keyword>
<dbReference type="InterPro" id="IPR001233">
    <property type="entry name" value="RtcB"/>
</dbReference>
<dbReference type="FunFam" id="3.90.1860.10:FF:000001">
    <property type="entry name" value="tRNA-splicing ligase RtcB homolog"/>
    <property type="match status" value="1"/>
</dbReference>
<comment type="similarity">
    <text evidence="1 15">Belongs to the RtcB family.</text>
</comment>
<feature type="binding site" evidence="13">
    <location>
        <begin position="408"/>
        <end position="411"/>
    </location>
    <ligand>
        <name>GMP</name>
        <dbReference type="ChEBI" id="CHEBI:58115"/>
    </ligand>
</feature>
<dbReference type="AlphaFoldDB" id="A0A3P3R648"/>
<evidence type="ECO:0000256" key="12">
    <source>
        <dbReference type="PIRSR" id="PIRSR601233-1"/>
    </source>
</evidence>
<feature type="binding site" evidence="13">
    <location>
        <begin position="382"/>
        <end position="385"/>
    </location>
    <ligand>
        <name>GMP</name>
        <dbReference type="ChEBI" id="CHEBI:58115"/>
    </ligand>
</feature>
<evidence type="ECO:0000256" key="9">
    <source>
        <dbReference type="ARBA" id="ARBA00045316"/>
    </source>
</evidence>
<feature type="binding site" evidence="13">
    <location>
        <position position="389"/>
    </location>
    <ligand>
        <name>GMP</name>
        <dbReference type="ChEBI" id="CHEBI:58115"/>
    </ligand>
</feature>
<evidence type="ECO:0000256" key="13">
    <source>
        <dbReference type="PIRSR" id="PIRSR601233-2"/>
    </source>
</evidence>
<evidence type="ECO:0000256" key="11">
    <source>
        <dbReference type="ARBA" id="ARBA00049514"/>
    </source>
</evidence>
<accession>A0A3P3R648</accession>
<comment type="cofactor">
    <cofactor evidence="14 15">
        <name>Mn(2+)</name>
        <dbReference type="ChEBI" id="CHEBI:29035"/>
    </cofactor>
    <text evidence="14 15">Binds 2 manganese ions per subunit.</text>
</comment>
<evidence type="ECO:0000256" key="14">
    <source>
        <dbReference type="PIRSR" id="PIRSR601233-3"/>
    </source>
</evidence>
<dbReference type="EMBL" id="RRCH01000031">
    <property type="protein sequence ID" value="RRJ28961.1"/>
    <property type="molecule type" value="Genomic_DNA"/>
</dbReference>
<keyword evidence="3 15" id="KW-0436">Ligase</keyword>
<evidence type="ECO:0000256" key="15">
    <source>
        <dbReference type="RuleBase" id="RU371113"/>
    </source>
</evidence>
<feature type="binding site" evidence="13">
    <location>
        <position position="485"/>
    </location>
    <ligand>
        <name>GMP</name>
        <dbReference type="ChEBI" id="CHEBI:58115"/>
    </ligand>
</feature>
<evidence type="ECO:0000256" key="3">
    <source>
        <dbReference type="ARBA" id="ARBA00022598"/>
    </source>
</evidence>
<comment type="function">
    <text evidence="9">Essential for tRNA splicing and maturation. Acts by directly joining spliced tRNA halves to mature-sized tRNAs. Joins RNA with 2',3'-cyclic-phosphate or 3'-phosphate ends to RNA with 5'-hydroxy ends.</text>
</comment>
<comment type="catalytic activity">
    <reaction evidence="11">
        <text>a 3'-end 2',3'-cyclophospho-ribonucleotide-RNA + a 5'-end dephospho-ribonucleoside-RNA + GTP + H2O = a ribonucleotidyl-ribonucleotide-RNA + GMP + diphosphate + H(+)</text>
        <dbReference type="Rhea" id="RHEA:68080"/>
        <dbReference type="Rhea" id="RHEA-COMP:10464"/>
        <dbReference type="Rhea" id="RHEA-COMP:13936"/>
        <dbReference type="Rhea" id="RHEA-COMP:17355"/>
        <dbReference type="ChEBI" id="CHEBI:15377"/>
        <dbReference type="ChEBI" id="CHEBI:15378"/>
        <dbReference type="ChEBI" id="CHEBI:33019"/>
        <dbReference type="ChEBI" id="CHEBI:37565"/>
        <dbReference type="ChEBI" id="CHEBI:58115"/>
        <dbReference type="ChEBI" id="CHEBI:83064"/>
        <dbReference type="ChEBI" id="CHEBI:138284"/>
        <dbReference type="ChEBI" id="CHEBI:173118"/>
        <dbReference type="EC" id="6.5.1.8"/>
    </reaction>
</comment>